<reference evidence="1 2" key="1">
    <citation type="journal article" date="2015" name="Genome Announc.">
        <title>Closed Genome Sequence of Octadecabacter temperatus SB1, the First Mesophilic Species of the Genus Octadecabacter.</title>
        <authorList>
            <person name="Voget S."/>
            <person name="Billerbeck S."/>
            <person name="Simon M."/>
            <person name="Daniel R."/>
        </authorList>
    </citation>
    <scope>NUCLEOTIDE SEQUENCE [LARGE SCALE GENOMIC DNA]</scope>
    <source>
        <strain evidence="1 2">SB1</strain>
    </source>
</reference>
<sequence length="166" mass="18302">MTKRLILIRHAKSSWEAPFDDHARTLNARGQEAVTAIGGWLKSKGYLPDTIYSSDAARTMETTERLVAALGTAPSITFKDNMYHAPPATLMRMLKKANGDTVALVAHNPGIAFFAEEIVAQKPDHRRFLDYPTCATLVCDFPINNWAEAVSRSGQVVDFVVPKDLA</sequence>
<dbReference type="KEGG" id="otm:OSB_03160"/>
<gene>
    <name evidence="1" type="ORF">OSB_03160</name>
</gene>
<protein>
    <submittedName>
        <fullName evidence="1">Histidine phosphatase superfamily (Branch 1)</fullName>
    </submittedName>
</protein>
<dbReference type="PANTHER" id="PTHR47623:SF1">
    <property type="entry name" value="OS09G0287300 PROTEIN"/>
    <property type="match status" value="1"/>
</dbReference>
<dbReference type="Pfam" id="PF00300">
    <property type="entry name" value="His_Phos_1"/>
    <property type="match status" value="1"/>
</dbReference>
<accession>A0A0K0Y1S4</accession>
<evidence type="ECO:0000313" key="1">
    <source>
        <dbReference type="EMBL" id="AKS44884.1"/>
    </source>
</evidence>
<dbReference type="OrthoDB" id="9810154at2"/>
<dbReference type="PANTHER" id="PTHR47623">
    <property type="entry name" value="OS09G0287300 PROTEIN"/>
    <property type="match status" value="1"/>
</dbReference>
<dbReference type="Gene3D" id="3.40.50.1240">
    <property type="entry name" value="Phosphoglycerate mutase-like"/>
    <property type="match status" value="1"/>
</dbReference>
<dbReference type="RefSeq" id="WP_049833326.1">
    <property type="nucleotide sequence ID" value="NZ_CP012160.1"/>
</dbReference>
<keyword evidence="2" id="KW-1185">Reference proteome</keyword>
<name>A0A0K0Y1S4_9RHOB</name>
<dbReference type="CDD" id="cd07067">
    <property type="entry name" value="HP_PGM_like"/>
    <property type="match status" value="1"/>
</dbReference>
<dbReference type="InterPro" id="IPR029033">
    <property type="entry name" value="His_PPase_superfam"/>
</dbReference>
<dbReference type="AlphaFoldDB" id="A0A0K0Y1S4"/>
<evidence type="ECO:0000313" key="2">
    <source>
        <dbReference type="Proteomes" id="UP000067444"/>
    </source>
</evidence>
<dbReference type="InterPro" id="IPR013078">
    <property type="entry name" value="His_Pase_superF_clade-1"/>
</dbReference>
<dbReference type="Proteomes" id="UP000067444">
    <property type="component" value="Chromosome"/>
</dbReference>
<dbReference type="EMBL" id="CP012160">
    <property type="protein sequence ID" value="AKS44884.1"/>
    <property type="molecule type" value="Genomic_DNA"/>
</dbReference>
<proteinExistence type="predicted"/>
<dbReference type="SMART" id="SM00855">
    <property type="entry name" value="PGAM"/>
    <property type="match status" value="1"/>
</dbReference>
<dbReference type="SUPFAM" id="SSF53254">
    <property type="entry name" value="Phosphoglycerate mutase-like"/>
    <property type="match status" value="1"/>
</dbReference>
<organism evidence="1 2">
    <name type="scientific">Octadecabacter temperatus</name>
    <dbReference type="NCBI Taxonomy" id="1458307"/>
    <lineage>
        <taxon>Bacteria</taxon>
        <taxon>Pseudomonadati</taxon>
        <taxon>Pseudomonadota</taxon>
        <taxon>Alphaproteobacteria</taxon>
        <taxon>Rhodobacterales</taxon>
        <taxon>Roseobacteraceae</taxon>
        <taxon>Octadecabacter</taxon>
    </lineage>
</organism>
<dbReference type="STRING" id="1458307.OSB_03160"/>